<dbReference type="PANTHER" id="PTHR21193:SF3">
    <property type="entry name" value="OXIDOREDUCTASE-LIKE DOMAIN-CONTAINING PROTEIN 1"/>
    <property type="match status" value="1"/>
</dbReference>
<keyword evidence="3" id="KW-1185">Reference proteome</keyword>
<feature type="domain" description="Oxidoreductase-like" evidence="1">
    <location>
        <begin position="7"/>
        <end position="44"/>
    </location>
</feature>
<dbReference type="Proteomes" id="UP000727456">
    <property type="component" value="Unassembled WGS sequence"/>
</dbReference>
<sequence>MTEPPFPVPPQKPEPYECCERGCSPCIFDYYYDALERWEERLRELGVNPADYLAG</sequence>
<comment type="caution">
    <text evidence="2">The sequence shown here is derived from an EMBL/GenBank/DDBJ whole genome shotgun (WGS) entry which is preliminary data.</text>
</comment>
<reference evidence="2 3" key="1">
    <citation type="submission" date="2020-03" db="EMBL/GenBank/DDBJ databases">
        <title>Genomic Encyclopedia of Type Strains, Phase III (KMG-III): the genomes of soil and plant-associated and newly described type strains.</title>
        <authorList>
            <person name="Whitman W."/>
        </authorList>
    </citation>
    <scope>NUCLEOTIDE SEQUENCE [LARGE SCALE GENOMIC DNA]</scope>
    <source>
        <strain evidence="2 3">CECT 8804</strain>
    </source>
</reference>
<dbReference type="EMBL" id="JAAOZC010000001">
    <property type="protein sequence ID" value="NIJ06932.1"/>
    <property type="molecule type" value="Genomic_DNA"/>
</dbReference>
<dbReference type="InterPro" id="IPR039251">
    <property type="entry name" value="OXLD1"/>
</dbReference>
<organism evidence="2 3">
    <name type="scientific">Sphingomonas vulcanisoli</name>
    <dbReference type="NCBI Taxonomy" id="1658060"/>
    <lineage>
        <taxon>Bacteria</taxon>
        <taxon>Pseudomonadati</taxon>
        <taxon>Pseudomonadota</taxon>
        <taxon>Alphaproteobacteria</taxon>
        <taxon>Sphingomonadales</taxon>
        <taxon>Sphingomonadaceae</taxon>
        <taxon>Sphingomonas</taxon>
    </lineage>
</organism>
<dbReference type="RefSeq" id="WP_167071719.1">
    <property type="nucleotide sequence ID" value="NZ_JAAOZC010000001.1"/>
</dbReference>
<dbReference type="PANTHER" id="PTHR21193">
    <property type="entry name" value="OXIDOREDUCTASE-LIKE DOMAIN-CONTAINING PROTEIN 1"/>
    <property type="match status" value="1"/>
</dbReference>
<gene>
    <name evidence="2" type="ORF">FHS31_000514</name>
</gene>
<name>A0ABX0TN46_9SPHN</name>
<evidence type="ECO:0000313" key="2">
    <source>
        <dbReference type="EMBL" id="NIJ06932.1"/>
    </source>
</evidence>
<protein>
    <recommendedName>
        <fullName evidence="1">Oxidoreductase-like domain-containing protein</fullName>
    </recommendedName>
</protein>
<dbReference type="Pfam" id="PF09791">
    <property type="entry name" value="Oxidored-like"/>
    <property type="match status" value="1"/>
</dbReference>
<evidence type="ECO:0000259" key="1">
    <source>
        <dbReference type="Pfam" id="PF09791"/>
    </source>
</evidence>
<proteinExistence type="predicted"/>
<accession>A0ABX0TN46</accession>
<dbReference type="InterPro" id="IPR019180">
    <property type="entry name" value="Oxidoreductase-like_N"/>
</dbReference>
<evidence type="ECO:0000313" key="3">
    <source>
        <dbReference type="Proteomes" id="UP000727456"/>
    </source>
</evidence>